<dbReference type="Pfam" id="PF01693">
    <property type="entry name" value="Cauli_VI"/>
    <property type="match status" value="1"/>
</dbReference>
<evidence type="ECO:0000313" key="11">
    <source>
        <dbReference type="EMBL" id="CAE8742608.1"/>
    </source>
</evidence>
<dbReference type="GO" id="GO:0046872">
    <property type="term" value="F:metal ion binding"/>
    <property type="evidence" value="ECO:0007669"/>
    <property type="project" value="UniProtKB-KW"/>
</dbReference>
<dbReference type="InterPro" id="IPR012337">
    <property type="entry name" value="RNaseH-like_sf"/>
</dbReference>
<evidence type="ECO:0000256" key="8">
    <source>
        <dbReference type="ARBA" id="ARBA00022842"/>
    </source>
</evidence>
<comment type="caution">
    <text evidence="11">The sequence shown here is derived from an EMBL/GenBank/DDBJ whole genome shotgun (WGS) entry which is preliminary data.</text>
</comment>
<comment type="similarity">
    <text evidence="2">Belongs to the RNase H family.</text>
</comment>
<keyword evidence="8" id="KW-0460">Magnesium</keyword>
<dbReference type="InterPro" id="IPR036397">
    <property type="entry name" value="RNaseH_sf"/>
</dbReference>
<feature type="region of interest" description="Disordered" evidence="9">
    <location>
        <begin position="285"/>
        <end position="354"/>
    </location>
</feature>
<dbReference type="Gene3D" id="3.40.970.10">
    <property type="entry name" value="Ribonuclease H1, N-terminal domain"/>
    <property type="match status" value="1"/>
</dbReference>
<comment type="cofactor">
    <cofactor evidence="1">
        <name>Mg(2+)</name>
        <dbReference type="ChEBI" id="CHEBI:18420"/>
    </cofactor>
</comment>
<dbReference type="Pfam" id="PF01612">
    <property type="entry name" value="DNA_pol_A_exo1"/>
    <property type="match status" value="1"/>
</dbReference>
<dbReference type="GO" id="GO:0003676">
    <property type="term" value="F:nucleic acid binding"/>
    <property type="evidence" value="ECO:0007669"/>
    <property type="project" value="InterPro"/>
</dbReference>
<dbReference type="GO" id="GO:0006139">
    <property type="term" value="P:nucleobase-containing compound metabolic process"/>
    <property type="evidence" value="ECO:0007669"/>
    <property type="project" value="InterPro"/>
</dbReference>
<keyword evidence="4" id="KW-0540">Nuclease</keyword>
<dbReference type="InterPro" id="IPR037056">
    <property type="entry name" value="RNase_H1_N_sf"/>
</dbReference>
<feature type="compositionally biased region" description="Low complexity" evidence="9">
    <location>
        <begin position="285"/>
        <end position="306"/>
    </location>
</feature>
<dbReference type="GO" id="GO:0004523">
    <property type="term" value="F:RNA-DNA hybrid ribonuclease activity"/>
    <property type="evidence" value="ECO:0007669"/>
    <property type="project" value="UniProtKB-EC"/>
</dbReference>
<evidence type="ECO:0000256" key="2">
    <source>
        <dbReference type="ARBA" id="ARBA00005300"/>
    </source>
</evidence>
<dbReference type="FunFam" id="3.40.970.10:FF:000001">
    <property type="entry name" value="Ribonuclease H1"/>
    <property type="match status" value="1"/>
</dbReference>
<dbReference type="SUPFAM" id="SSF55658">
    <property type="entry name" value="L9 N-domain-like"/>
    <property type="match status" value="1"/>
</dbReference>
<evidence type="ECO:0000313" key="12">
    <source>
        <dbReference type="Proteomes" id="UP000626109"/>
    </source>
</evidence>
<dbReference type="PANTHER" id="PTHR13620">
    <property type="entry name" value="3-5 EXONUCLEASE"/>
    <property type="match status" value="1"/>
</dbReference>
<keyword evidence="5" id="KW-0479">Metal-binding</keyword>
<reference evidence="11" key="1">
    <citation type="submission" date="2021-02" db="EMBL/GenBank/DDBJ databases">
        <authorList>
            <person name="Dougan E. K."/>
            <person name="Rhodes N."/>
            <person name="Thang M."/>
            <person name="Chan C."/>
        </authorList>
    </citation>
    <scope>NUCLEOTIDE SEQUENCE</scope>
</reference>
<sequence length="424" mass="44742">MHFGRSCASGPATVLIDGAALAAAAVSRLRSSLGVQADMDSGGLRKPVSWACKPGLVVVGMDCEWGRVRAGQKVKGVDVIQVAPTAELSDSVIFRCGSKHGGVPEPLKEFLEDPSILKVVVGVMDAKMLWRSGVSLKGAVDLQRVIQLLGVTEHGNGLAGLYQGLCGKALDKQHQCSNWQAAELSEAQVAYAAQDAIATLEVLHALAATHNMPTVSGSAEFARFFVDSFSVDKQGDLQRGKIQTAALLLKSSDLPQSLRQTFAARVALQQKALANAAGNLTATTTASTTDSFSDGSNSNGNNSNNKETTKNATKKTTKTIKTNSKENDNKESNKENNNGSRDDRKVTRPASSLTVKKPLKTGLKAGLKPLAFYAVAVGHVPGVYGTWAECQAQVAGFSSAKFQKFVTRLEADAFLLVEAAVKPG</sequence>
<evidence type="ECO:0000256" key="1">
    <source>
        <dbReference type="ARBA" id="ARBA00001946"/>
    </source>
</evidence>
<dbReference type="Gene3D" id="3.30.420.10">
    <property type="entry name" value="Ribonuclease H-like superfamily/Ribonuclease H"/>
    <property type="match status" value="1"/>
</dbReference>
<evidence type="ECO:0000256" key="3">
    <source>
        <dbReference type="ARBA" id="ARBA00012180"/>
    </source>
</evidence>
<accession>A0A813M0D7</accession>
<evidence type="ECO:0000259" key="10">
    <source>
        <dbReference type="SMART" id="SM00474"/>
    </source>
</evidence>
<evidence type="ECO:0000256" key="5">
    <source>
        <dbReference type="ARBA" id="ARBA00022723"/>
    </source>
</evidence>
<dbReference type="GO" id="GO:0008408">
    <property type="term" value="F:3'-5' exonuclease activity"/>
    <property type="evidence" value="ECO:0007669"/>
    <property type="project" value="InterPro"/>
</dbReference>
<dbReference type="AlphaFoldDB" id="A0A813M0D7"/>
<dbReference type="PANTHER" id="PTHR13620:SF104">
    <property type="entry name" value="EXONUCLEASE 3'-5' DOMAIN-CONTAINING PROTEIN 2"/>
    <property type="match status" value="1"/>
</dbReference>
<evidence type="ECO:0000256" key="7">
    <source>
        <dbReference type="ARBA" id="ARBA00022801"/>
    </source>
</evidence>
<keyword evidence="7" id="KW-0378">Hydrolase</keyword>
<feature type="domain" description="3'-5' exonuclease" evidence="10">
    <location>
        <begin position="44"/>
        <end position="211"/>
    </location>
</feature>
<dbReference type="InterPro" id="IPR051132">
    <property type="entry name" value="3-5_Exonuclease_domain"/>
</dbReference>
<proteinExistence type="inferred from homology"/>
<dbReference type="EMBL" id="CAJNNW010037520">
    <property type="protein sequence ID" value="CAE8742608.1"/>
    <property type="molecule type" value="Genomic_DNA"/>
</dbReference>
<keyword evidence="6" id="KW-0255">Endonuclease</keyword>
<dbReference type="CDD" id="cd06141">
    <property type="entry name" value="WRN_exo"/>
    <property type="match status" value="1"/>
</dbReference>
<evidence type="ECO:0000256" key="9">
    <source>
        <dbReference type="SAM" id="MobiDB-lite"/>
    </source>
</evidence>
<dbReference type="EC" id="3.1.26.4" evidence="3"/>
<dbReference type="SUPFAM" id="SSF53098">
    <property type="entry name" value="Ribonuclease H-like"/>
    <property type="match status" value="1"/>
</dbReference>
<organism evidence="11 12">
    <name type="scientific">Polarella glacialis</name>
    <name type="common">Dinoflagellate</name>
    <dbReference type="NCBI Taxonomy" id="89957"/>
    <lineage>
        <taxon>Eukaryota</taxon>
        <taxon>Sar</taxon>
        <taxon>Alveolata</taxon>
        <taxon>Dinophyceae</taxon>
        <taxon>Suessiales</taxon>
        <taxon>Suessiaceae</taxon>
        <taxon>Polarella</taxon>
    </lineage>
</organism>
<evidence type="ECO:0000256" key="6">
    <source>
        <dbReference type="ARBA" id="ARBA00022759"/>
    </source>
</evidence>
<gene>
    <name evidence="11" type="ORF">PGLA2088_LOCUS51044</name>
</gene>
<protein>
    <recommendedName>
        <fullName evidence="3">ribonuclease H</fullName>
        <ecNumber evidence="3">3.1.26.4</ecNumber>
    </recommendedName>
</protein>
<dbReference type="InterPro" id="IPR002562">
    <property type="entry name" value="3'-5'_exonuclease_dom"/>
</dbReference>
<feature type="compositionally biased region" description="Basic and acidic residues" evidence="9">
    <location>
        <begin position="323"/>
        <end position="346"/>
    </location>
</feature>
<dbReference type="SMART" id="SM00474">
    <property type="entry name" value="35EXOc"/>
    <property type="match status" value="1"/>
</dbReference>
<dbReference type="InterPro" id="IPR011320">
    <property type="entry name" value="RNase_H1_N"/>
</dbReference>
<dbReference type="Proteomes" id="UP000626109">
    <property type="component" value="Unassembled WGS sequence"/>
</dbReference>
<evidence type="ECO:0000256" key="4">
    <source>
        <dbReference type="ARBA" id="ARBA00022722"/>
    </source>
</evidence>
<dbReference type="GO" id="GO:0005737">
    <property type="term" value="C:cytoplasm"/>
    <property type="evidence" value="ECO:0007669"/>
    <property type="project" value="TreeGrafter"/>
</dbReference>
<dbReference type="InterPro" id="IPR009027">
    <property type="entry name" value="Ribosomal_bL9/RNase_H1_N"/>
</dbReference>
<dbReference type="GO" id="GO:0005634">
    <property type="term" value="C:nucleus"/>
    <property type="evidence" value="ECO:0007669"/>
    <property type="project" value="TreeGrafter"/>
</dbReference>
<name>A0A813M0D7_POLGL</name>